<feature type="compositionally biased region" description="Polar residues" evidence="1">
    <location>
        <begin position="206"/>
        <end position="216"/>
    </location>
</feature>
<feature type="compositionally biased region" description="Polar residues" evidence="1">
    <location>
        <begin position="87"/>
        <end position="108"/>
    </location>
</feature>
<protein>
    <recommendedName>
        <fullName evidence="2">DUF7330 domain-containing protein</fullName>
    </recommendedName>
</protein>
<proteinExistence type="predicted"/>
<keyword evidence="4" id="KW-1185">Reference proteome</keyword>
<comment type="caution">
    <text evidence="3">The sequence shown here is derived from an EMBL/GenBank/DDBJ whole genome shotgun (WGS) entry which is preliminary data.</text>
</comment>
<feature type="domain" description="DUF7330" evidence="2">
    <location>
        <begin position="178"/>
        <end position="442"/>
    </location>
</feature>
<feature type="region of interest" description="Disordered" evidence="1">
    <location>
        <begin position="1"/>
        <end position="50"/>
    </location>
</feature>
<organism evidence="3 4">
    <name type="scientific">Candolleomyces eurysporus</name>
    <dbReference type="NCBI Taxonomy" id="2828524"/>
    <lineage>
        <taxon>Eukaryota</taxon>
        <taxon>Fungi</taxon>
        <taxon>Dikarya</taxon>
        <taxon>Basidiomycota</taxon>
        <taxon>Agaricomycotina</taxon>
        <taxon>Agaricomycetes</taxon>
        <taxon>Agaricomycetidae</taxon>
        <taxon>Agaricales</taxon>
        <taxon>Agaricineae</taxon>
        <taxon>Psathyrellaceae</taxon>
        <taxon>Candolleomyces</taxon>
    </lineage>
</organism>
<reference evidence="3" key="1">
    <citation type="submission" date="2022-06" db="EMBL/GenBank/DDBJ databases">
        <title>Genome Sequence of Candolleomyces eurysporus.</title>
        <authorList>
            <person name="Buettner E."/>
        </authorList>
    </citation>
    <scope>NUCLEOTIDE SEQUENCE</scope>
    <source>
        <strain evidence="3">VTCC 930004</strain>
    </source>
</reference>
<dbReference type="OrthoDB" id="2593559at2759"/>
<accession>A0A9W8IYL2</accession>
<dbReference type="AlphaFoldDB" id="A0A9W8IYL2"/>
<dbReference type="EMBL" id="JANBPK010001197">
    <property type="protein sequence ID" value="KAJ2925035.1"/>
    <property type="molecule type" value="Genomic_DNA"/>
</dbReference>
<feature type="region of interest" description="Disordered" evidence="1">
    <location>
        <begin position="79"/>
        <end position="128"/>
    </location>
</feature>
<evidence type="ECO:0000313" key="3">
    <source>
        <dbReference type="EMBL" id="KAJ2925035.1"/>
    </source>
</evidence>
<evidence type="ECO:0000256" key="1">
    <source>
        <dbReference type="SAM" id="MobiDB-lite"/>
    </source>
</evidence>
<name>A0A9W8IYL2_9AGAR</name>
<gene>
    <name evidence="3" type="ORF">H1R20_g12065</name>
</gene>
<dbReference type="InterPro" id="IPR055754">
    <property type="entry name" value="DUF7330"/>
</dbReference>
<evidence type="ECO:0000259" key="2">
    <source>
        <dbReference type="Pfam" id="PF24016"/>
    </source>
</evidence>
<feature type="non-terminal residue" evidence="3">
    <location>
        <position position="462"/>
    </location>
</feature>
<evidence type="ECO:0000313" key="4">
    <source>
        <dbReference type="Proteomes" id="UP001140091"/>
    </source>
</evidence>
<dbReference type="Proteomes" id="UP001140091">
    <property type="component" value="Unassembled WGS sequence"/>
</dbReference>
<sequence>MAKREASTRSVRTLSPPPNYSSTQPLIIEDFRQNESDGAPSGSGSAVEQLRPYDPYAMTNGERRVPNDDAVADNLLRLQRTSENRRTATNGSSIAGTASSPETETISHFSGGPGYAASVSGSQFEGDGRSIDARTTAGETLGETLGEKFRNGSERNITNFISIVRKATPHHRIFSLFYPNPKIIDTFYIDPHLRVPGGVLHAVQSSSLRPTNTLAPQGSRRAEQQRDQRKNKHRKNLSLELEDGQMNVIIHLIADCDPSSSISRRLRSPDSVASRLGNTSALRRPMIQPRTTITASLSTTRPKTFKAYPMFLKIHAPQPRPPFFLQATCTSPGRTVTRSPVTFYLPRSFHGPINLRIQVGNIDHHLWLSPGVMGVARMMSEDETSRGYFLGALPDTLDEEESGDEGPMPAIVTPEREEEEWQGDKAEIDVGNGRLRILFEDEKLEGMPELSSKGWIWPAKWG</sequence>
<feature type="region of interest" description="Disordered" evidence="1">
    <location>
        <begin position="206"/>
        <end position="238"/>
    </location>
</feature>
<dbReference type="Pfam" id="PF24016">
    <property type="entry name" value="DUF7330"/>
    <property type="match status" value="1"/>
</dbReference>